<dbReference type="SUPFAM" id="SSF46565">
    <property type="entry name" value="Chaperone J-domain"/>
    <property type="match status" value="1"/>
</dbReference>
<dbReference type="Gramene" id="MELO3C026886.2.1">
    <property type="protein sequence ID" value="MELO3C026886.2.1"/>
    <property type="gene ID" value="MELO3C026886.2"/>
</dbReference>
<feature type="domain" description="J" evidence="2">
    <location>
        <begin position="88"/>
        <end position="152"/>
    </location>
</feature>
<name>A0A9I9E1F9_CUCME</name>
<dbReference type="PANTHER" id="PTHR43096">
    <property type="entry name" value="DNAJ HOMOLOG 1, MITOCHONDRIAL-RELATED"/>
    <property type="match status" value="1"/>
</dbReference>
<dbReference type="PROSITE" id="PS00636">
    <property type="entry name" value="DNAJ_1"/>
    <property type="match status" value="1"/>
</dbReference>
<dbReference type="EnsemblPlants" id="MELO3C026886.2.1">
    <property type="protein sequence ID" value="MELO3C026886.2.1"/>
    <property type="gene ID" value="MELO3C026886.2"/>
</dbReference>
<dbReference type="AlphaFoldDB" id="A0A9I9E1F9"/>
<evidence type="ECO:0000259" key="2">
    <source>
        <dbReference type="PROSITE" id="PS50076"/>
    </source>
</evidence>
<keyword evidence="1" id="KW-0472">Membrane</keyword>
<keyword evidence="1" id="KW-0812">Transmembrane</keyword>
<organism evidence="3">
    <name type="scientific">Cucumis melo</name>
    <name type="common">Muskmelon</name>
    <dbReference type="NCBI Taxonomy" id="3656"/>
    <lineage>
        <taxon>Eukaryota</taxon>
        <taxon>Viridiplantae</taxon>
        <taxon>Streptophyta</taxon>
        <taxon>Embryophyta</taxon>
        <taxon>Tracheophyta</taxon>
        <taxon>Spermatophyta</taxon>
        <taxon>Magnoliopsida</taxon>
        <taxon>eudicotyledons</taxon>
        <taxon>Gunneridae</taxon>
        <taxon>Pentapetalae</taxon>
        <taxon>rosids</taxon>
        <taxon>fabids</taxon>
        <taxon>Cucurbitales</taxon>
        <taxon>Cucurbitaceae</taxon>
        <taxon>Benincaseae</taxon>
        <taxon>Cucumis</taxon>
    </lineage>
</organism>
<dbReference type="InterPro" id="IPR036869">
    <property type="entry name" value="J_dom_sf"/>
</dbReference>
<dbReference type="CDD" id="cd06257">
    <property type="entry name" value="DnaJ"/>
    <property type="match status" value="1"/>
</dbReference>
<accession>A0A9I9E1F9</accession>
<dbReference type="GO" id="GO:0005737">
    <property type="term" value="C:cytoplasm"/>
    <property type="evidence" value="ECO:0007669"/>
    <property type="project" value="TreeGrafter"/>
</dbReference>
<dbReference type="GO" id="GO:0042026">
    <property type="term" value="P:protein refolding"/>
    <property type="evidence" value="ECO:0007669"/>
    <property type="project" value="TreeGrafter"/>
</dbReference>
<dbReference type="PROSITE" id="PS50076">
    <property type="entry name" value="DNAJ_2"/>
    <property type="match status" value="1"/>
</dbReference>
<keyword evidence="1" id="KW-1133">Transmembrane helix</keyword>
<sequence length="337" mass="38332">IISFEKTNIYFRDSQIHRFTALQAHFLLGPIPIPISSSSSAIGFYSSIIADSLPRTYSCNPNSKSTLPLPRSNSIVSSWSAAIDGDRNHYELLGVARAASSKEIKKAFRLLARKYHPDVSKDSRAGDAFKSIRHAYEVLSNEVTRAQYDRALKLQETTDRRYRGKWYYTPDFEERQKTYRWTELKQKIQYERYHKYNKYRQDSARIDEEEGESDGQLRSPFLEVLKSTFLSLFLLQMFGSRLSLTFSSLVALLDRKLDWGYKIGYVIAWLLGGRAGVLLAICLSFASWVCGKSSSSVVAVVVVAMWVGTNLARYAPLPQGAVLTLLYMSIKLQVDLN</sequence>
<dbReference type="GO" id="GO:0051082">
    <property type="term" value="F:unfolded protein binding"/>
    <property type="evidence" value="ECO:0007669"/>
    <property type="project" value="TreeGrafter"/>
</dbReference>
<dbReference type="PRINTS" id="PR00625">
    <property type="entry name" value="JDOMAIN"/>
</dbReference>
<dbReference type="Gene3D" id="1.10.287.110">
    <property type="entry name" value="DnaJ domain"/>
    <property type="match status" value="1"/>
</dbReference>
<proteinExistence type="predicted"/>
<reference evidence="3" key="1">
    <citation type="submission" date="2023-03" db="UniProtKB">
        <authorList>
            <consortium name="EnsemblPlants"/>
        </authorList>
    </citation>
    <scope>IDENTIFICATION</scope>
</reference>
<dbReference type="PANTHER" id="PTHR43096:SF58">
    <property type="entry name" value="CHAPERONE DNAJ-DOMAIN SUPERFAMILY PROTEIN"/>
    <property type="match status" value="1"/>
</dbReference>
<feature type="transmembrane region" description="Helical" evidence="1">
    <location>
        <begin position="265"/>
        <end position="288"/>
    </location>
</feature>
<dbReference type="InterPro" id="IPR018253">
    <property type="entry name" value="DnaJ_domain_CS"/>
</dbReference>
<evidence type="ECO:0000313" key="3">
    <source>
        <dbReference type="EnsemblPlants" id="MELO3C026886.2.1"/>
    </source>
</evidence>
<feature type="transmembrane region" description="Helical" evidence="1">
    <location>
        <begin position="294"/>
        <end position="312"/>
    </location>
</feature>
<evidence type="ECO:0000256" key="1">
    <source>
        <dbReference type="SAM" id="Phobius"/>
    </source>
</evidence>
<dbReference type="Pfam" id="PF00226">
    <property type="entry name" value="DnaJ"/>
    <property type="match status" value="1"/>
</dbReference>
<dbReference type="InterPro" id="IPR001623">
    <property type="entry name" value="DnaJ_domain"/>
</dbReference>
<dbReference type="SMART" id="SM00271">
    <property type="entry name" value="DnaJ"/>
    <property type="match status" value="1"/>
</dbReference>
<feature type="transmembrane region" description="Helical" evidence="1">
    <location>
        <begin position="229"/>
        <end position="253"/>
    </location>
</feature>
<protein>
    <recommendedName>
        <fullName evidence="2">J domain-containing protein</fullName>
    </recommendedName>
</protein>